<dbReference type="PROSITE" id="PS50879">
    <property type="entry name" value="RNASE_H_1"/>
    <property type="match status" value="1"/>
</dbReference>
<dbReference type="SUPFAM" id="SSF53098">
    <property type="entry name" value="Ribonuclease H-like"/>
    <property type="match status" value="1"/>
</dbReference>
<feature type="non-terminal residue" evidence="2">
    <location>
        <position position="1"/>
    </location>
</feature>
<dbReference type="Pfam" id="PF00075">
    <property type="entry name" value="RNase_H"/>
    <property type="match status" value="1"/>
</dbReference>
<feature type="domain" description="RNase H type-1" evidence="1">
    <location>
        <begin position="1"/>
        <end position="91"/>
    </location>
</feature>
<sequence length="374" mass="43701">LLATRTLIKKAPRNKNLRNETDSKYVINVLIKSRQRLENEGYIGTPNAELIQDTIMHLREREMETFLQWVKGHSGHRGNERADKLVNEGANKTSQRPFTPETNPKLRVTGARLQEMTQKLAYKAIRIKKMRKFSQRRRTIEHVEYAKAAAEDAFTDRPTSARFWNSLRHKDIARNMRYTLWMMTHDAYMVVGTNWLRPNYKQEFQERAYCKYCQGEIDSLDHILMECRSPGQNEIWRKTKQLLERKGIEWRAPMLGLLLASCLPVFKSEKGKREAGKERFYRIVMTISIQTIWSLWVWRVVENDNAPFQADVVVKTWLKAINDRLEMDVLMTNRSFGKKALKHSTVKSTWTGTLKDEARLPSDWTGVAGVLVGI</sequence>
<name>A0AA39JGV0_9AGAR</name>
<proteinExistence type="predicted"/>
<reference evidence="2" key="1">
    <citation type="submission" date="2023-06" db="EMBL/GenBank/DDBJ databases">
        <authorList>
            <consortium name="Lawrence Berkeley National Laboratory"/>
            <person name="Ahrendt S."/>
            <person name="Sahu N."/>
            <person name="Indic B."/>
            <person name="Wong-Bajracharya J."/>
            <person name="Merenyi Z."/>
            <person name="Ke H.-M."/>
            <person name="Monk M."/>
            <person name="Kocsube S."/>
            <person name="Drula E."/>
            <person name="Lipzen A."/>
            <person name="Balint B."/>
            <person name="Henrissat B."/>
            <person name="Andreopoulos B."/>
            <person name="Martin F.M."/>
            <person name="Harder C.B."/>
            <person name="Rigling D."/>
            <person name="Ford K.L."/>
            <person name="Foster G.D."/>
            <person name="Pangilinan J."/>
            <person name="Papanicolaou A."/>
            <person name="Barry K."/>
            <person name="LaButti K."/>
            <person name="Viragh M."/>
            <person name="Koriabine M."/>
            <person name="Yan M."/>
            <person name="Riley R."/>
            <person name="Champramary S."/>
            <person name="Plett K.L."/>
            <person name="Tsai I.J."/>
            <person name="Slot J."/>
            <person name="Sipos G."/>
            <person name="Plett J."/>
            <person name="Nagy L.G."/>
            <person name="Grigoriev I.V."/>
        </authorList>
    </citation>
    <scope>NUCLEOTIDE SEQUENCE</scope>
    <source>
        <strain evidence="2">FPL87.14</strain>
    </source>
</reference>
<dbReference type="Proteomes" id="UP001175226">
    <property type="component" value="Unassembled WGS sequence"/>
</dbReference>
<dbReference type="InterPro" id="IPR012337">
    <property type="entry name" value="RNaseH-like_sf"/>
</dbReference>
<dbReference type="InterPro" id="IPR002156">
    <property type="entry name" value="RNaseH_domain"/>
</dbReference>
<evidence type="ECO:0000313" key="3">
    <source>
        <dbReference type="Proteomes" id="UP001175226"/>
    </source>
</evidence>
<dbReference type="GO" id="GO:0004523">
    <property type="term" value="F:RNA-DNA hybrid ribonuclease activity"/>
    <property type="evidence" value="ECO:0007669"/>
    <property type="project" value="InterPro"/>
</dbReference>
<comment type="caution">
    <text evidence="2">The sequence shown here is derived from an EMBL/GenBank/DDBJ whole genome shotgun (WGS) entry which is preliminary data.</text>
</comment>
<evidence type="ECO:0000259" key="1">
    <source>
        <dbReference type="PROSITE" id="PS50879"/>
    </source>
</evidence>
<dbReference type="InterPro" id="IPR036397">
    <property type="entry name" value="RNaseH_sf"/>
</dbReference>
<gene>
    <name evidence="2" type="ORF">EV421DRAFT_1678808</name>
</gene>
<protein>
    <recommendedName>
        <fullName evidence="1">RNase H type-1 domain-containing protein</fullName>
    </recommendedName>
</protein>
<dbReference type="EMBL" id="JAUEPT010000034">
    <property type="protein sequence ID" value="KAK0440263.1"/>
    <property type="molecule type" value="Genomic_DNA"/>
</dbReference>
<accession>A0AA39JGV0</accession>
<organism evidence="2 3">
    <name type="scientific">Armillaria borealis</name>
    <dbReference type="NCBI Taxonomy" id="47425"/>
    <lineage>
        <taxon>Eukaryota</taxon>
        <taxon>Fungi</taxon>
        <taxon>Dikarya</taxon>
        <taxon>Basidiomycota</taxon>
        <taxon>Agaricomycotina</taxon>
        <taxon>Agaricomycetes</taxon>
        <taxon>Agaricomycetidae</taxon>
        <taxon>Agaricales</taxon>
        <taxon>Marasmiineae</taxon>
        <taxon>Physalacriaceae</taxon>
        <taxon>Armillaria</taxon>
    </lineage>
</organism>
<evidence type="ECO:0000313" key="2">
    <source>
        <dbReference type="EMBL" id="KAK0440263.1"/>
    </source>
</evidence>
<keyword evidence="3" id="KW-1185">Reference proteome</keyword>
<dbReference type="AlphaFoldDB" id="A0AA39JGV0"/>
<feature type="non-terminal residue" evidence="2">
    <location>
        <position position="374"/>
    </location>
</feature>
<dbReference type="GO" id="GO:0003676">
    <property type="term" value="F:nucleic acid binding"/>
    <property type="evidence" value="ECO:0007669"/>
    <property type="project" value="InterPro"/>
</dbReference>
<dbReference type="Gene3D" id="3.30.420.10">
    <property type="entry name" value="Ribonuclease H-like superfamily/Ribonuclease H"/>
    <property type="match status" value="1"/>
</dbReference>